<dbReference type="AlphaFoldDB" id="A0A929PXI8"/>
<dbReference type="Proteomes" id="UP000622475">
    <property type="component" value="Unassembled WGS sequence"/>
</dbReference>
<dbReference type="InterPro" id="IPR000673">
    <property type="entry name" value="Sig_transdc_resp-reg_Me-estase"/>
</dbReference>
<dbReference type="SUPFAM" id="SSF52738">
    <property type="entry name" value="Methylesterase CheB, C-terminal domain"/>
    <property type="match status" value="1"/>
</dbReference>
<keyword evidence="3" id="KW-1185">Reference proteome</keyword>
<reference evidence="2" key="1">
    <citation type="submission" date="2020-10" db="EMBL/GenBank/DDBJ databases">
        <title>Mucilaginibacter mali sp. nov., isolated from rhizosphere soil of apple orchard.</title>
        <authorList>
            <person name="Lee J.-S."/>
            <person name="Kim H.S."/>
            <person name="Kim J.-S."/>
        </authorList>
    </citation>
    <scope>NUCLEOTIDE SEQUENCE</scope>
    <source>
        <strain evidence="2">KCTC 22746</strain>
    </source>
</reference>
<dbReference type="GO" id="GO:0006935">
    <property type="term" value="P:chemotaxis"/>
    <property type="evidence" value="ECO:0007669"/>
    <property type="project" value="InterPro"/>
</dbReference>
<name>A0A929PXI8_9SPHI</name>
<protein>
    <recommendedName>
        <fullName evidence="1">CheB-type methylesterase domain-containing protein</fullName>
    </recommendedName>
</protein>
<evidence type="ECO:0000313" key="2">
    <source>
        <dbReference type="EMBL" id="MBE9663199.1"/>
    </source>
</evidence>
<dbReference type="RefSeq" id="WP_194112419.1">
    <property type="nucleotide sequence ID" value="NZ_JADFFL010000005.1"/>
</dbReference>
<dbReference type="Pfam" id="PF01339">
    <property type="entry name" value="CheB_methylest"/>
    <property type="match status" value="1"/>
</dbReference>
<proteinExistence type="predicted"/>
<evidence type="ECO:0000259" key="1">
    <source>
        <dbReference type="Pfam" id="PF01339"/>
    </source>
</evidence>
<dbReference type="EMBL" id="JADFFL010000005">
    <property type="protein sequence ID" value="MBE9663199.1"/>
    <property type="molecule type" value="Genomic_DNA"/>
</dbReference>
<dbReference type="GO" id="GO:0005737">
    <property type="term" value="C:cytoplasm"/>
    <property type="evidence" value="ECO:0007669"/>
    <property type="project" value="InterPro"/>
</dbReference>
<organism evidence="2 3">
    <name type="scientific">Mucilaginibacter myungsuensis</name>
    <dbReference type="NCBI Taxonomy" id="649104"/>
    <lineage>
        <taxon>Bacteria</taxon>
        <taxon>Pseudomonadati</taxon>
        <taxon>Bacteroidota</taxon>
        <taxon>Sphingobacteriia</taxon>
        <taxon>Sphingobacteriales</taxon>
        <taxon>Sphingobacteriaceae</taxon>
        <taxon>Mucilaginibacter</taxon>
    </lineage>
</organism>
<dbReference type="Gene3D" id="3.40.50.180">
    <property type="entry name" value="Methylesterase CheB, C-terminal domain"/>
    <property type="match status" value="1"/>
</dbReference>
<dbReference type="GO" id="GO:0008984">
    <property type="term" value="F:protein-glutamate methylesterase activity"/>
    <property type="evidence" value="ECO:0007669"/>
    <property type="project" value="InterPro"/>
</dbReference>
<comment type="caution">
    <text evidence="2">The sequence shown here is derived from an EMBL/GenBank/DDBJ whole genome shotgun (WGS) entry which is preliminary data.</text>
</comment>
<accession>A0A929PXI8</accession>
<evidence type="ECO:0000313" key="3">
    <source>
        <dbReference type="Proteomes" id="UP000622475"/>
    </source>
</evidence>
<gene>
    <name evidence="2" type="ORF">IRJ16_15015</name>
</gene>
<feature type="domain" description="CheB-type methylesterase" evidence="1">
    <location>
        <begin position="15"/>
        <end position="50"/>
    </location>
</feature>
<dbReference type="InterPro" id="IPR035909">
    <property type="entry name" value="CheB_C"/>
</dbReference>
<sequence length="64" mass="6957">MPEGLPIRSQINREAQGGIVLAQDPQQSRVRGMPDAIVEGNTASVVAVPVSLASQRLDHVRRKR</sequence>
<dbReference type="GO" id="GO:0000156">
    <property type="term" value="F:phosphorelay response regulator activity"/>
    <property type="evidence" value="ECO:0007669"/>
    <property type="project" value="InterPro"/>
</dbReference>